<organism evidence="1 2">
    <name type="scientific">Ectopseudomonas oleovorans</name>
    <name type="common">Pseudomonas oleovorans</name>
    <dbReference type="NCBI Taxonomy" id="301"/>
    <lineage>
        <taxon>Bacteria</taxon>
        <taxon>Pseudomonadati</taxon>
        <taxon>Pseudomonadota</taxon>
        <taxon>Gammaproteobacteria</taxon>
        <taxon>Pseudomonadales</taxon>
        <taxon>Pseudomonadaceae</taxon>
        <taxon>Ectopseudomonas</taxon>
    </lineage>
</organism>
<reference evidence="1 2" key="1">
    <citation type="submission" date="2018-06" db="EMBL/GenBank/DDBJ databases">
        <authorList>
            <consortium name="Pathogen Informatics"/>
            <person name="Doyle S."/>
        </authorList>
    </citation>
    <scope>NUCLEOTIDE SEQUENCE [LARGE SCALE GENOMIC DNA]</scope>
    <source>
        <strain evidence="1 2">NCTC10692</strain>
    </source>
</reference>
<evidence type="ECO:0000313" key="1">
    <source>
        <dbReference type="EMBL" id="SUE72620.1"/>
    </source>
</evidence>
<gene>
    <name evidence="1" type="ORF">NCTC10692_04776</name>
</gene>
<evidence type="ECO:0008006" key="3">
    <source>
        <dbReference type="Google" id="ProtNLM"/>
    </source>
</evidence>
<dbReference type="Proteomes" id="UP000255303">
    <property type="component" value="Unassembled WGS sequence"/>
</dbReference>
<protein>
    <recommendedName>
        <fullName evidence="3">Periplasmic protein-like protein</fullName>
    </recommendedName>
</protein>
<proteinExistence type="predicted"/>
<evidence type="ECO:0000313" key="2">
    <source>
        <dbReference type="Proteomes" id="UP000255303"/>
    </source>
</evidence>
<accession>A0A379PIL1</accession>
<dbReference type="AlphaFoldDB" id="A0A379PIL1"/>
<name>A0A379PIL1_ECTOL</name>
<sequence length="362" mass="39394">MLNSARQGQKRGLQRGLIGLATTTLYYAIFSHAAFAASILPDDPRLKPANVLAVDNGGFTQVFIDGYIHNPTVDTFRRSVIPRGQEFGIVYLNSAGGDLVAAQALGRAIRAKGYATQIGRLSSDGQTIRTGVCESACPIAFVGGKFRLLDSGTGKLAVHRFYLANQGKWASDSKLLFTAERDLSRYIDEMGISREFFDLIMRTPADRLIQIGKPAIYDWALASGTSKTTWKTVSKGTLLGRTESSTGTLSISFSCEQGLLNMEVQANPWFPGIALLNYDQHSLSVDGTKFSIDEVQVSQDELTGYLSFRSVPSSLAVSALHGAKQVGYSWSFERSPGEYSRVLELPESNAQLYEIVSSCTTP</sequence>
<dbReference type="EMBL" id="UGUV01000003">
    <property type="protein sequence ID" value="SUE72620.1"/>
    <property type="molecule type" value="Genomic_DNA"/>
</dbReference>
<dbReference type="InterPro" id="IPR029045">
    <property type="entry name" value="ClpP/crotonase-like_dom_sf"/>
</dbReference>
<dbReference type="RefSeq" id="WP_074860897.1">
    <property type="nucleotide sequence ID" value="NZ_FNZC01000075.1"/>
</dbReference>
<dbReference type="SUPFAM" id="SSF52096">
    <property type="entry name" value="ClpP/crotonase"/>
    <property type="match status" value="1"/>
</dbReference>